<gene>
    <name evidence="1" type="ORF">Vadar_003504</name>
</gene>
<dbReference type="EMBL" id="CM037156">
    <property type="protein sequence ID" value="KAH7836613.1"/>
    <property type="molecule type" value="Genomic_DNA"/>
</dbReference>
<reference evidence="1 2" key="1">
    <citation type="journal article" date="2021" name="Hortic Res">
        <title>High-quality reference genome and annotation aids understanding of berry development for evergreen blueberry (Vaccinium darrowii).</title>
        <authorList>
            <person name="Yu J."/>
            <person name="Hulse-Kemp A.M."/>
            <person name="Babiker E."/>
            <person name="Staton M."/>
        </authorList>
    </citation>
    <scope>NUCLEOTIDE SEQUENCE [LARGE SCALE GENOMIC DNA]</scope>
    <source>
        <strain evidence="2">cv. NJ 8807/NJ 8810</strain>
        <tissue evidence="1">Young leaf</tissue>
    </source>
</reference>
<sequence length="831" mass="89841">MSSRGSSNGGVGIEAIPAPSRKIVQSLREIVNCPEQEIYTMLKECNMDPNETVNRLLSQDPFHEVKSKREKKKENKDTTESRSRGVNNTSSRWGKVGTDRYDGRAGSTQYGYSESSALHSRPPYKKENGTNSYASPSFVASGVAGNNMSQQPPTHSDTVTTEYKATTIGAVDGMSLLQASGDQTSWSGVSGQVSMADIVKMGRPHGKASSTANTSHYGVNELQPDGSHCNLLPSEDYLSKTGLGNGQHVSPTDEWPLVEQPPTASVAPASRAPVASDMHSHATYLLSDRNDQQSEPDRDEFEEVEDGDFENTSAISRKIEEDNSGGASLFNRDIYENIGSYQPHTSGFEQQEVDQGVSVSSVRSNMQQLSLKEDVRALSEEDQPSVIIPSHLQIQNADCSHLSFGSFGSGISGACPGPFSSRLKSNRDEASGDVDTPAVEHLDTRTPEYYGDDSRKTGSDGNLVHRTGVNVGSYDSPSTSQSDLLKPENTEAPREIQFSFPSSSSYDFENGEKLNSPFAQPQTRPQMQNLASFSSAYSNSLPSSLLAASVQPVRDLDLSYSPFPMAQSLNGKYGNTLSSISGSTISMEEALKTVGFSSTPQTTQAQGPALPQHLAAHPYSQPTLPVGPFANMIGYPFLPQNYTYVPPAFQQAFAENNTYHQSLAAVLPQYRNSISGSSLPQTAIASGYGSAGNSTSISGNFSMNLPAAPGSTSIGYDDNMRSQYKDNNHLISLQQNDNSGMWVHGSGSRTVSAVPASGYYSLQGQNQQPSGYRQTQQQPSQNYGAHSYPNFYYSHSGISLDHQQQNPRDGLLGGSQAQPSKQSQQMWQNIY</sequence>
<organism evidence="1 2">
    <name type="scientific">Vaccinium darrowii</name>
    <dbReference type="NCBI Taxonomy" id="229202"/>
    <lineage>
        <taxon>Eukaryota</taxon>
        <taxon>Viridiplantae</taxon>
        <taxon>Streptophyta</taxon>
        <taxon>Embryophyta</taxon>
        <taxon>Tracheophyta</taxon>
        <taxon>Spermatophyta</taxon>
        <taxon>Magnoliopsida</taxon>
        <taxon>eudicotyledons</taxon>
        <taxon>Gunneridae</taxon>
        <taxon>Pentapetalae</taxon>
        <taxon>asterids</taxon>
        <taxon>Ericales</taxon>
        <taxon>Ericaceae</taxon>
        <taxon>Vaccinioideae</taxon>
        <taxon>Vaccinieae</taxon>
        <taxon>Vaccinium</taxon>
    </lineage>
</organism>
<dbReference type="Proteomes" id="UP000828048">
    <property type="component" value="Chromosome 6"/>
</dbReference>
<name>A0ACB7X7A3_9ERIC</name>
<evidence type="ECO:0000313" key="2">
    <source>
        <dbReference type="Proteomes" id="UP000828048"/>
    </source>
</evidence>
<comment type="caution">
    <text evidence="1">The sequence shown here is derived from an EMBL/GenBank/DDBJ whole genome shotgun (WGS) entry which is preliminary data.</text>
</comment>
<accession>A0ACB7X7A3</accession>
<proteinExistence type="predicted"/>
<keyword evidence="2" id="KW-1185">Reference proteome</keyword>
<evidence type="ECO:0000313" key="1">
    <source>
        <dbReference type="EMBL" id="KAH7836613.1"/>
    </source>
</evidence>
<protein>
    <submittedName>
        <fullName evidence="1">Uncharacterized protein</fullName>
    </submittedName>
</protein>